<evidence type="ECO:0000313" key="2">
    <source>
        <dbReference type="EMBL" id="WOL14514.1"/>
    </source>
</evidence>
<gene>
    <name evidence="2" type="ORF">Cni_G23294</name>
</gene>
<organism evidence="2 3">
    <name type="scientific">Canna indica</name>
    <name type="common">Indian-shot</name>
    <dbReference type="NCBI Taxonomy" id="4628"/>
    <lineage>
        <taxon>Eukaryota</taxon>
        <taxon>Viridiplantae</taxon>
        <taxon>Streptophyta</taxon>
        <taxon>Embryophyta</taxon>
        <taxon>Tracheophyta</taxon>
        <taxon>Spermatophyta</taxon>
        <taxon>Magnoliopsida</taxon>
        <taxon>Liliopsida</taxon>
        <taxon>Zingiberales</taxon>
        <taxon>Cannaceae</taxon>
        <taxon>Canna</taxon>
    </lineage>
</organism>
<dbReference type="InterPro" id="IPR036691">
    <property type="entry name" value="Endo/exonu/phosph_ase_sf"/>
</dbReference>
<keyword evidence="3" id="KW-1185">Reference proteome</keyword>
<feature type="domain" description="Reverse transcriptase" evidence="1">
    <location>
        <begin position="435"/>
        <end position="513"/>
    </location>
</feature>
<evidence type="ECO:0000259" key="1">
    <source>
        <dbReference type="Pfam" id="PF00078"/>
    </source>
</evidence>
<protein>
    <recommendedName>
        <fullName evidence="1">Reverse transcriptase domain-containing protein</fullName>
    </recommendedName>
</protein>
<proteinExistence type="predicted"/>
<dbReference type="AlphaFoldDB" id="A0AAQ3KTJ0"/>
<dbReference type="InterPro" id="IPR000477">
    <property type="entry name" value="RT_dom"/>
</dbReference>
<sequence>MIQESHLEELEAEAYLNGKGRQWEGCAMGSCGRSGGIIMMWKKHSMRGRVVYKDEQCMNCVLEKENGKQFLITCIYASTNINSRSKLWKILGEFNVSKLPWMLVGDMNCIIEAKEKRGGNPFQENKAVVDFKEMIGNCGLVDAGFDKPMFIWSNKRKEGKKIAARLDRVLYTMKWFDWNLDIKVEHLNMMDSDHRPLLIKCAKSWDSREKRKNERDSKEFIGCLEANWKEANEKLRLLEAKEDQNLLSEKEVVGKRCLENKLIALSRQIKMKWWSKSMKSWIEGGDKNTKFFQNSVKLRRKRNKIEELLVEEVIVKENKHIVGAFAKWYEDLWSKEDDLDDIKLDGLSWCTITKEVGMQLEKPFSTEEIWNALAGLGKGKSPGKEGFIVEFFLHNWFVVNVKVKEEIDLFQKNGKLPTGWNETVLVMTPKMEKAKKIGDFRPIALCNVLYKVVAKILANRMRPYLNKIISPEQSAFVPGKSIQDNIMVAAEVIDSFHYSKARKPYLMLKLDLQRMTGSDGRQCMK</sequence>
<dbReference type="InterPro" id="IPR043502">
    <property type="entry name" value="DNA/RNA_pol_sf"/>
</dbReference>
<dbReference type="PANTHER" id="PTHR31635">
    <property type="entry name" value="REVERSE TRANSCRIPTASE DOMAIN-CONTAINING PROTEIN-RELATED"/>
    <property type="match status" value="1"/>
</dbReference>
<accession>A0AAQ3KTJ0</accession>
<reference evidence="2 3" key="1">
    <citation type="submission" date="2023-10" db="EMBL/GenBank/DDBJ databases">
        <title>Chromosome-scale genome assembly provides insights into flower coloration mechanisms of Canna indica.</title>
        <authorList>
            <person name="Li C."/>
        </authorList>
    </citation>
    <scope>NUCLEOTIDE SEQUENCE [LARGE SCALE GENOMIC DNA]</scope>
    <source>
        <tissue evidence="2">Flower</tissue>
    </source>
</reference>
<dbReference type="SUPFAM" id="SSF56672">
    <property type="entry name" value="DNA/RNA polymerases"/>
    <property type="match status" value="1"/>
</dbReference>
<dbReference type="Proteomes" id="UP001327560">
    <property type="component" value="Chromosome 7"/>
</dbReference>
<dbReference type="EMBL" id="CP136896">
    <property type="protein sequence ID" value="WOL14514.1"/>
    <property type="molecule type" value="Genomic_DNA"/>
</dbReference>
<dbReference type="Gene3D" id="3.60.10.10">
    <property type="entry name" value="Endonuclease/exonuclease/phosphatase"/>
    <property type="match status" value="1"/>
</dbReference>
<dbReference type="Pfam" id="PF00078">
    <property type="entry name" value="RVT_1"/>
    <property type="match status" value="1"/>
</dbReference>
<dbReference type="SUPFAM" id="SSF56219">
    <property type="entry name" value="DNase I-like"/>
    <property type="match status" value="1"/>
</dbReference>
<evidence type="ECO:0000313" key="3">
    <source>
        <dbReference type="Proteomes" id="UP001327560"/>
    </source>
</evidence>
<name>A0AAQ3KTJ0_9LILI</name>
<dbReference type="PANTHER" id="PTHR31635:SF196">
    <property type="entry name" value="REVERSE TRANSCRIPTASE DOMAIN-CONTAINING PROTEIN-RELATED"/>
    <property type="match status" value="1"/>
</dbReference>